<feature type="compositionally biased region" description="Polar residues" evidence="1">
    <location>
        <begin position="59"/>
        <end position="72"/>
    </location>
</feature>
<feature type="compositionally biased region" description="Basic and acidic residues" evidence="1">
    <location>
        <begin position="223"/>
        <end position="243"/>
    </location>
</feature>
<proteinExistence type="predicted"/>
<organism evidence="2">
    <name type="scientific">Athelia psychrophila</name>
    <dbReference type="NCBI Taxonomy" id="1759441"/>
    <lineage>
        <taxon>Eukaryota</taxon>
        <taxon>Fungi</taxon>
        <taxon>Dikarya</taxon>
        <taxon>Basidiomycota</taxon>
        <taxon>Agaricomycotina</taxon>
        <taxon>Agaricomycetes</taxon>
        <taxon>Agaricomycetidae</taxon>
        <taxon>Atheliales</taxon>
        <taxon>Atheliaceae</taxon>
        <taxon>Athelia</taxon>
    </lineage>
</organism>
<feature type="compositionally biased region" description="Polar residues" evidence="1">
    <location>
        <begin position="32"/>
        <end position="50"/>
    </location>
</feature>
<dbReference type="AlphaFoldDB" id="A0A166KVT6"/>
<protein>
    <submittedName>
        <fullName evidence="2">Uncharacterized protein</fullName>
    </submittedName>
</protein>
<sequence length="361" mass="38906">MARHDIPDPSCILLTKRARTKPRAPDEVHSLAANSSNTNSGREMRSSASQEPADHRPPTRSTPATDHYTPSATGMDVPSMSTTAIPVEASTEHGESSPTASIMPLDPEPTAVAWSDHGQETTINVFNYFAATSRTEEDVAALNPREEGKTDHEEVYLGEEANEPTEQIIAEILALRDGAVHVVHESAELDQMSELIEDADYPSESESQDMWMEMTSPAQPVRPPRDEQRAQADLRAAAAERRRAFATSDAESPSGAAESSRSPTGTFQNDITSSDPSMPHPPVIPGQVDDFIVLESVQPPTNTSQDDIASSHAPMPHSFAIDIPGPVYNSMDDHSREVRAVLNGKLAGLLATGAIKVTSRS</sequence>
<feature type="compositionally biased region" description="Polar residues" evidence="1">
    <location>
        <begin position="257"/>
        <end position="276"/>
    </location>
</feature>
<feature type="region of interest" description="Disordered" evidence="1">
    <location>
        <begin position="214"/>
        <end position="283"/>
    </location>
</feature>
<gene>
    <name evidence="2" type="ORF">FIBSPDRAFT_952920</name>
</gene>
<name>A0A166KVT6_9AGAM</name>
<accession>A0A166KVT6</accession>
<reference evidence="2" key="1">
    <citation type="journal article" date="2016" name="Mol. Biol. Evol.">
        <title>Comparative Genomics of Early-Diverging Mushroom-Forming Fungi Provides Insights into the Origins of Lignocellulose Decay Capabilities.</title>
        <authorList>
            <person name="Nagy L.G."/>
            <person name="Riley R."/>
            <person name="Tritt A."/>
            <person name="Adam C."/>
            <person name="Daum C."/>
            <person name="Floudas D."/>
            <person name="Sun H."/>
            <person name="Yadav J.S."/>
            <person name="Pangilinan J."/>
            <person name="Larsson K.H."/>
            <person name="Matsuura K."/>
            <person name="Barry K."/>
            <person name="Labutti K."/>
            <person name="Kuo R."/>
            <person name="Ohm R.A."/>
            <person name="Bhattacharya S.S."/>
            <person name="Shirouzu T."/>
            <person name="Yoshinaga Y."/>
            <person name="Martin F.M."/>
            <person name="Grigoriev I.V."/>
            <person name="Hibbett D.S."/>
        </authorList>
    </citation>
    <scope>NUCLEOTIDE SEQUENCE [LARGE SCALE GENOMIC DNA]</scope>
    <source>
        <strain evidence="2">CBS 109695</strain>
    </source>
</reference>
<evidence type="ECO:0000313" key="2">
    <source>
        <dbReference type="EMBL" id="KZP22305.1"/>
    </source>
</evidence>
<feature type="region of interest" description="Disordered" evidence="1">
    <location>
        <begin position="1"/>
        <end position="109"/>
    </location>
</feature>
<evidence type="ECO:0000256" key="1">
    <source>
        <dbReference type="SAM" id="MobiDB-lite"/>
    </source>
</evidence>
<dbReference type="EMBL" id="KV417540">
    <property type="protein sequence ID" value="KZP22305.1"/>
    <property type="molecule type" value="Genomic_DNA"/>
</dbReference>